<dbReference type="KEGG" id="mng:MNEG_13622"/>
<dbReference type="PANTHER" id="PTHR38016:SF1">
    <property type="entry name" value="LIMITING CO2-INDUCIBLE PROTEIN B_C BETA CARBONYIC ANHYDRASE DOMAIN-CONTAINING PROTEIN"/>
    <property type="match status" value="1"/>
</dbReference>
<evidence type="ECO:0000256" key="1">
    <source>
        <dbReference type="SAM" id="MobiDB-lite"/>
    </source>
</evidence>
<evidence type="ECO:0000259" key="2">
    <source>
        <dbReference type="Pfam" id="PF18599"/>
    </source>
</evidence>
<dbReference type="Proteomes" id="UP000054498">
    <property type="component" value="Unassembled WGS sequence"/>
</dbReference>
<proteinExistence type="predicted"/>
<gene>
    <name evidence="3" type="ORF">MNEG_13622</name>
</gene>
<evidence type="ECO:0000313" key="4">
    <source>
        <dbReference type="Proteomes" id="UP000054498"/>
    </source>
</evidence>
<dbReference type="STRING" id="145388.A0A0D2MH10"/>
<dbReference type="AlphaFoldDB" id="A0A0D2MH10"/>
<dbReference type="EMBL" id="KK104162">
    <property type="protein sequence ID" value="KIY94340.1"/>
    <property type="molecule type" value="Genomic_DNA"/>
</dbReference>
<feature type="region of interest" description="Disordered" evidence="1">
    <location>
        <begin position="261"/>
        <end position="286"/>
    </location>
</feature>
<dbReference type="PANTHER" id="PTHR38016">
    <property type="entry name" value="UNNAMED PRODUCT"/>
    <property type="match status" value="1"/>
</dbReference>
<keyword evidence="4" id="KW-1185">Reference proteome</keyword>
<feature type="non-terminal residue" evidence="3">
    <location>
        <position position="1"/>
    </location>
</feature>
<dbReference type="Pfam" id="PF18599">
    <property type="entry name" value="LCIB_C_CA"/>
    <property type="match status" value="1"/>
</dbReference>
<name>A0A0D2MH10_9CHLO</name>
<accession>A0A0D2MH10</accession>
<evidence type="ECO:0000313" key="3">
    <source>
        <dbReference type="EMBL" id="KIY94340.1"/>
    </source>
</evidence>
<dbReference type="OrthoDB" id="2014244at2759"/>
<sequence>DDGRERYVFFSFPHTAISATGDLGVISRPNRPGDSCACGALAKALKELQGEGLAPNCRVPGVHDPLDPEYSILKQRLARRIRYERMEPILMDLSDMTAVAERVITDDLEYLIEKCVDIEKADYAVVTGVQIHNWSDGLTNENFEFVAPTKVYVVNKGQITVLDLMQLPSLTPRQIQLLARDSGLKDASSGISNASVQTALLSLPAEYLAARICSSAPIQAESFQLLHKPISNQKALPAPSEWQPLEVSPRQGVRMLGMPTMDGEEEEGSTTHTSFRVPKGVKAAVN</sequence>
<reference evidence="3 4" key="1">
    <citation type="journal article" date="2013" name="BMC Genomics">
        <title>Reconstruction of the lipid metabolism for the microalga Monoraphidium neglectum from its genome sequence reveals characteristics suitable for biofuel production.</title>
        <authorList>
            <person name="Bogen C."/>
            <person name="Al-Dilaimi A."/>
            <person name="Albersmeier A."/>
            <person name="Wichmann J."/>
            <person name="Grundmann M."/>
            <person name="Rupp O."/>
            <person name="Lauersen K.J."/>
            <person name="Blifernez-Klassen O."/>
            <person name="Kalinowski J."/>
            <person name="Goesmann A."/>
            <person name="Mussgnug J.H."/>
            <person name="Kruse O."/>
        </authorList>
    </citation>
    <scope>NUCLEOTIDE SEQUENCE [LARGE SCALE GENOMIC DNA]</scope>
    <source>
        <strain evidence="3 4">SAG 48.87</strain>
    </source>
</reference>
<dbReference type="RefSeq" id="XP_013893360.1">
    <property type="nucleotide sequence ID" value="XM_014037906.1"/>
</dbReference>
<dbReference type="InterPro" id="IPR040703">
    <property type="entry name" value="LCIB/C_CA"/>
</dbReference>
<feature type="domain" description="Limiting CO2-inducible protein B/C beta carbonyic anhydrase" evidence="2">
    <location>
        <begin position="2"/>
        <end position="154"/>
    </location>
</feature>
<dbReference type="GeneID" id="25731103"/>
<organism evidence="3 4">
    <name type="scientific">Monoraphidium neglectum</name>
    <dbReference type="NCBI Taxonomy" id="145388"/>
    <lineage>
        <taxon>Eukaryota</taxon>
        <taxon>Viridiplantae</taxon>
        <taxon>Chlorophyta</taxon>
        <taxon>core chlorophytes</taxon>
        <taxon>Chlorophyceae</taxon>
        <taxon>CS clade</taxon>
        <taxon>Sphaeropleales</taxon>
        <taxon>Selenastraceae</taxon>
        <taxon>Monoraphidium</taxon>
    </lineage>
</organism>
<protein>
    <submittedName>
        <fullName evidence="3">Low-co2 inducible protein lcib</fullName>
    </submittedName>
</protein>